<feature type="compositionally biased region" description="Low complexity" evidence="1">
    <location>
        <begin position="279"/>
        <end position="295"/>
    </location>
</feature>
<accession>A0A7L4YM62</accession>
<dbReference type="Pfam" id="PF13472">
    <property type="entry name" value="Lipase_GDSL_2"/>
    <property type="match status" value="1"/>
</dbReference>
<dbReference type="SUPFAM" id="SSF52266">
    <property type="entry name" value="SGNH hydrolase"/>
    <property type="match status" value="1"/>
</dbReference>
<protein>
    <submittedName>
        <fullName evidence="3">SGNH/GDSL hydrolase family protein</fullName>
    </submittedName>
</protein>
<gene>
    <name evidence="3" type="ORF">EK0264_08030</name>
</gene>
<reference evidence="3 4" key="1">
    <citation type="journal article" date="2018" name="Int. J. Syst. Evol. Microbiol.">
        <title>Epidermidibacterium keratini gen. nov., sp. nov., a member of the family Sporichthyaceae, isolated from keratin epidermis.</title>
        <authorList>
            <person name="Lee D.G."/>
            <person name="Trujillo M.E."/>
            <person name="Kang S."/>
            <person name="Nam J.J."/>
            <person name="Kim Y.J."/>
        </authorList>
    </citation>
    <scope>NUCLEOTIDE SEQUENCE [LARGE SCALE GENOMIC DNA]</scope>
    <source>
        <strain evidence="3 4">EPI-7</strain>
    </source>
</reference>
<dbReference type="InParanoid" id="A0A7L4YM62"/>
<organism evidence="3 4">
    <name type="scientific">Epidermidibacterium keratini</name>
    <dbReference type="NCBI Taxonomy" id="1891644"/>
    <lineage>
        <taxon>Bacteria</taxon>
        <taxon>Bacillati</taxon>
        <taxon>Actinomycetota</taxon>
        <taxon>Actinomycetes</taxon>
        <taxon>Sporichthyales</taxon>
        <taxon>Sporichthyaceae</taxon>
        <taxon>Epidermidibacterium</taxon>
    </lineage>
</organism>
<evidence type="ECO:0000313" key="3">
    <source>
        <dbReference type="EMBL" id="QHC00230.1"/>
    </source>
</evidence>
<dbReference type="PANTHER" id="PTHR43784">
    <property type="entry name" value="GDSL-LIKE LIPASE/ACYLHYDROLASE, PUTATIVE (AFU_ORTHOLOGUE AFUA_2G00820)-RELATED"/>
    <property type="match status" value="1"/>
</dbReference>
<proteinExistence type="predicted"/>
<evidence type="ECO:0000313" key="4">
    <source>
        <dbReference type="Proteomes" id="UP000463857"/>
    </source>
</evidence>
<dbReference type="AlphaFoldDB" id="A0A7L4YM62"/>
<sequence length="306" mass="33626">MRGAMTAYSRFVAIGDSTTEGLEDPYPPGHHPYAETGHTLSPSHPDPAGSYRGWADRLAEHIAGSQEQPLEYANLAVRGNVLADIHRDQLPRALELRPELMTIVGGVNDAASPKWKEASARGYLSSMFHQAQRAGITVVTFTMPDPASINWMVRPLRRHILQLNAITREEGARYGAHVLDLAMTDVSTDPRMWHPDRLHATPLGHETIAAGLAHALGLSGFESYADPLDAIDPSPWRDRRRADTEWLRTYFGPYVVRKIRGRSMGDGLSPKRPHPIPVDPNVNSVDPSVNSVDPNETPMGSSRAAS</sequence>
<dbReference type="Gene3D" id="3.40.50.1110">
    <property type="entry name" value="SGNH hydrolase"/>
    <property type="match status" value="1"/>
</dbReference>
<dbReference type="InterPro" id="IPR013830">
    <property type="entry name" value="SGNH_hydro"/>
</dbReference>
<feature type="region of interest" description="Disordered" evidence="1">
    <location>
        <begin position="19"/>
        <end position="49"/>
    </location>
</feature>
<dbReference type="CDD" id="cd01832">
    <property type="entry name" value="SGNH_hydrolase_like_1"/>
    <property type="match status" value="1"/>
</dbReference>
<dbReference type="SMR" id="A0A7L4YM62"/>
<evidence type="ECO:0000259" key="2">
    <source>
        <dbReference type="Pfam" id="PF13472"/>
    </source>
</evidence>
<dbReference type="OrthoDB" id="3465773at2"/>
<dbReference type="EMBL" id="CP047156">
    <property type="protein sequence ID" value="QHC00230.1"/>
    <property type="molecule type" value="Genomic_DNA"/>
</dbReference>
<keyword evidence="3" id="KW-0378">Hydrolase</keyword>
<dbReference type="InterPro" id="IPR036514">
    <property type="entry name" value="SGNH_hydro_sf"/>
</dbReference>
<name>A0A7L4YM62_9ACTN</name>
<feature type="region of interest" description="Disordered" evidence="1">
    <location>
        <begin position="265"/>
        <end position="306"/>
    </location>
</feature>
<dbReference type="RefSeq" id="WP_159544506.1">
    <property type="nucleotide sequence ID" value="NZ_CP047156.1"/>
</dbReference>
<feature type="domain" description="SGNH hydrolase-type esterase" evidence="2">
    <location>
        <begin position="13"/>
        <end position="206"/>
    </location>
</feature>
<dbReference type="InterPro" id="IPR053140">
    <property type="entry name" value="GDSL_Rv0518-like"/>
</dbReference>
<evidence type="ECO:0000256" key="1">
    <source>
        <dbReference type="SAM" id="MobiDB-lite"/>
    </source>
</evidence>
<dbReference type="GO" id="GO:0016787">
    <property type="term" value="F:hydrolase activity"/>
    <property type="evidence" value="ECO:0007669"/>
    <property type="project" value="UniProtKB-KW"/>
</dbReference>
<dbReference type="KEGG" id="eke:EK0264_08030"/>
<keyword evidence="4" id="KW-1185">Reference proteome</keyword>
<dbReference type="PANTHER" id="PTHR43784:SF2">
    <property type="entry name" value="GDSL-LIKE LIPASE_ACYLHYDROLASE, PUTATIVE (AFU_ORTHOLOGUE AFUA_2G00820)-RELATED"/>
    <property type="match status" value="1"/>
</dbReference>
<dbReference type="Proteomes" id="UP000463857">
    <property type="component" value="Chromosome"/>
</dbReference>